<dbReference type="Proteomes" id="UP000184600">
    <property type="component" value="Unassembled WGS sequence"/>
</dbReference>
<proteinExistence type="predicted"/>
<name>A0A1M7YW60_9VIBR</name>
<evidence type="ECO:0000313" key="2">
    <source>
        <dbReference type="Proteomes" id="UP000184600"/>
    </source>
</evidence>
<reference evidence="2" key="1">
    <citation type="submission" date="2016-12" db="EMBL/GenBank/DDBJ databases">
        <authorList>
            <person name="Rodrigo-Torres L."/>
            <person name="Arahal R.D."/>
            <person name="Lucena T."/>
        </authorList>
    </citation>
    <scope>NUCLEOTIDE SEQUENCE [LARGE SCALE GENOMIC DNA]</scope>
</reference>
<protein>
    <submittedName>
        <fullName evidence="1">Uncharacterized protein</fullName>
    </submittedName>
</protein>
<dbReference type="RefSeq" id="WP_073583221.1">
    <property type="nucleotide sequence ID" value="NZ_AP024897.1"/>
</dbReference>
<accession>A0A1M7YW60</accession>
<dbReference type="OrthoDB" id="6829668at2"/>
<keyword evidence="2" id="KW-1185">Reference proteome</keyword>
<gene>
    <name evidence="1" type="ORF">VQ7734_02620</name>
</gene>
<organism evidence="1 2">
    <name type="scientific">Vibrio quintilis</name>
    <dbReference type="NCBI Taxonomy" id="1117707"/>
    <lineage>
        <taxon>Bacteria</taxon>
        <taxon>Pseudomonadati</taxon>
        <taxon>Pseudomonadota</taxon>
        <taxon>Gammaproteobacteria</taxon>
        <taxon>Vibrionales</taxon>
        <taxon>Vibrionaceae</taxon>
        <taxon>Vibrio</taxon>
    </lineage>
</organism>
<dbReference type="STRING" id="1117707.VQ7734_02620"/>
<dbReference type="AlphaFoldDB" id="A0A1M7YW60"/>
<dbReference type="EMBL" id="FRFG01000028">
    <property type="protein sequence ID" value="SHO56851.1"/>
    <property type="molecule type" value="Genomic_DNA"/>
</dbReference>
<sequence>MKLSGKEVFSGYQITGCCITSPVYFSFLLTEIISDNQHAHDESGCVKFVVYDLEREPLEHWGTSTFNPFWYFPRIVHTEFEEFLVADNIGNVYYHGLGRNKQLEDKLDEYDTGITHLKNINGTIYGVSAARSLYRRTGPDNWDENNELLYIPGAEQTSRMGFDCVDGFSEQDIYAAGDDRDVWHFNGQNWTPIDICDQPFECKAICCAEDGYVYIAGRYGMVARGRGDQWQVYSPESEEDDFRSMVCYKGRVFAGTEKHTYVIGDDLVPQLYDFEEQFRNLAGTYLYSAYDKLLLANQHNQIALFDGTQWLNIYGCNDYTEDEGRELLAQALTLADETEDILENLHNSITKMD</sequence>
<evidence type="ECO:0000313" key="1">
    <source>
        <dbReference type="EMBL" id="SHO56851.1"/>
    </source>
</evidence>